<dbReference type="InterPro" id="IPR036397">
    <property type="entry name" value="RNaseH_sf"/>
</dbReference>
<dbReference type="InterPro" id="IPR013103">
    <property type="entry name" value="RVT_2"/>
</dbReference>
<comment type="caution">
    <text evidence="9">The sequence shown here is derived from an EMBL/GenBank/DDBJ whole genome shotgun (WGS) entry which is preliminary data.</text>
</comment>
<evidence type="ECO:0000313" key="10">
    <source>
        <dbReference type="Proteomes" id="UP000460718"/>
    </source>
</evidence>
<evidence type="ECO:0000259" key="8">
    <source>
        <dbReference type="PROSITE" id="PS50994"/>
    </source>
</evidence>
<feature type="region of interest" description="Disordered" evidence="6">
    <location>
        <begin position="126"/>
        <end position="149"/>
    </location>
</feature>
<gene>
    <name evidence="9" type="ORF">PF011_g7193</name>
</gene>
<dbReference type="Pfam" id="PF07727">
    <property type="entry name" value="RVT_2"/>
    <property type="match status" value="1"/>
</dbReference>
<keyword evidence="2" id="KW-0479">Metal-binding</keyword>
<dbReference type="InterPro" id="IPR012337">
    <property type="entry name" value="RNaseH-like_sf"/>
</dbReference>
<dbReference type="AlphaFoldDB" id="A0A6A3LA94"/>
<dbReference type="CDD" id="cd09272">
    <property type="entry name" value="RNase_HI_RT_Ty1"/>
    <property type="match status" value="1"/>
</dbReference>
<proteinExistence type="predicted"/>
<evidence type="ECO:0000256" key="5">
    <source>
        <dbReference type="PROSITE-ProRule" id="PRU00047"/>
    </source>
</evidence>
<dbReference type="Pfam" id="PF25597">
    <property type="entry name" value="SH3_retrovirus"/>
    <property type="match status" value="1"/>
</dbReference>
<dbReference type="InterPro" id="IPR001584">
    <property type="entry name" value="Integrase_cat-core"/>
</dbReference>
<accession>A0A6A3LA94</accession>
<evidence type="ECO:0000256" key="2">
    <source>
        <dbReference type="ARBA" id="ARBA00022723"/>
    </source>
</evidence>
<dbReference type="GO" id="GO:0008270">
    <property type="term" value="F:zinc ion binding"/>
    <property type="evidence" value="ECO:0007669"/>
    <property type="project" value="UniProtKB-KW"/>
</dbReference>
<dbReference type="PROSITE" id="PS50994">
    <property type="entry name" value="INTEGRASE"/>
    <property type="match status" value="1"/>
</dbReference>
<dbReference type="InterPro" id="IPR057670">
    <property type="entry name" value="SH3_retrovirus"/>
</dbReference>
<evidence type="ECO:0000256" key="4">
    <source>
        <dbReference type="ARBA" id="ARBA00022801"/>
    </source>
</evidence>
<feature type="compositionally biased region" description="Basic residues" evidence="6">
    <location>
        <begin position="139"/>
        <end position="148"/>
    </location>
</feature>
<dbReference type="InterPro" id="IPR001878">
    <property type="entry name" value="Znf_CCHC"/>
</dbReference>
<keyword evidence="5" id="KW-0863">Zinc-finger</keyword>
<sequence>MHVIDAATAKDAWAKLENFHRTQDMANRLWLKEKFASFKYTASSIKDHVMELETLVLKMRNANCGPNEEDVCATMLRSLPASYESLVQAFRMSTTTFSLADLVSKLIAEEVRQKDSTHIEEVTALLAGKGNGKQQNSKKNQRGGRKKGPAGACFTCGKKGHYARDCKMDSHSRGADQDQSNVAFNATEGFASESWVMDSGASAHMCKSRGAFSEYTAVKNGRSVLSAKTSADLKVLGYGTVTLRVWTGHSWINARLENTLHVQDLNKNLFSLTAVTERGMIVTMDSKKCIVKRGDEVVATGRKQGKLMYLNTEASEECHVAEDNSDLWHRRLGHVSFSTLNTMIKDGKLNGAPKESGAVCEVCATAKQSRKPFSSTKEELEARESTRTDTSVCSDVLGPITPVSKSGYKYIVTFILMKSRYLTIYPLRNKSAVCGAFRKFLKEIRTNAGLNIKVLRSDNGGEYWSRSMEALCDDKLIKHEFTVPHNPEQNGMAERVNRTLVEMTRCMLKESELDKAYWCEAMMTAVDIRNVLPNTSNPHSSPFELVFKRKPRLDHMRVFGTECYARVPKQKRKKLDDTGMQCVFLGYAKQRKAYRLLSVSDGSIVISRSVTFAESPAMRAPKGATEEVFDVLDEDNEVEDPNKEAGAQDSFRTPPTRPRQEPAREEHDGPTHSVPTRGSSTPGRDGEEEWMVRLERTRRGVVRYEQEFPNVRRGEFNLDDYEAEYDSLYCLHAEDDDGERAVTYDEVMKSKYKDEWLRAMESEMKSLEDHRTWTLVDMPSNKKPIGCKWVFRIKRDPNGDIVKFKARLVAKGFTMRPGIDYTETFAPVARKESVNTATAIAAEEDMEAENVDVDTAFLYGDVEEEIYMDQPDGFVDQDNPTKKCLLGQALYGTKQAARQWNNKLNQHLVAQGFRRSDADPCVYVRRSSSEYSIAVVYVDNLMLFSKSKAHIESIKRALKDEFSIKELGELKYCLGIEIRRKREEKIIVMNQRAYIKRLAVKFGVDNCKDVHTPADSNSKLMKPSEDEPFVAKYPYRELVGALMYLATCTRPDIAHAVGEVAKFCERYNKSHWVAAKRILKYLKTTQGMGLVFNDTIKGELLGYADASWAGDLDTRRSTTGCVFFLNGSAISWKSKRQPTVATSSTEAEYMSLYSATQEAIWLRLLLKDMGYDGQDATLIYQDNQGCIALAKNPVYHTRTKHIDIKFHFLREKVERGTIRLEYKPTDEMIADGMTKALARDKHEKYVKGLGMKA</sequence>
<dbReference type="SUPFAM" id="SSF53098">
    <property type="entry name" value="Ribonuclease H-like"/>
    <property type="match status" value="1"/>
</dbReference>
<evidence type="ECO:0000256" key="1">
    <source>
        <dbReference type="ARBA" id="ARBA00022670"/>
    </source>
</evidence>
<dbReference type="PROSITE" id="PS50158">
    <property type="entry name" value="ZF_CCHC"/>
    <property type="match status" value="1"/>
</dbReference>
<dbReference type="InterPro" id="IPR039537">
    <property type="entry name" value="Retrotran_Ty1/copia-like"/>
</dbReference>
<keyword evidence="1" id="KW-0645">Protease</keyword>
<dbReference type="InterPro" id="IPR036875">
    <property type="entry name" value="Znf_CCHC_sf"/>
</dbReference>
<keyword evidence="3" id="KW-0064">Aspartyl protease</keyword>
<dbReference type="Pfam" id="PF22936">
    <property type="entry name" value="Pol_BBD"/>
    <property type="match status" value="1"/>
</dbReference>
<evidence type="ECO:0000259" key="7">
    <source>
        <dbReference type="PROSITE" id="PS50158"/>
    </source>
</evidence>
<dbReference type="InterPro" id="IPR025724">
    <property type="entry name" value="GAG-pre-integrase_dom"/>
</dbReference>
<dbReference type="Proteomes" id="UP000460718">
    <property type="component" value="Unassembled WGS sequence"/>
</dbReference>
<dbReference type="InterPro" id="IPR043502">
    <property type="entry name" value="DNA/RNA_pol_sf"/>
</dbReference>
<name>A0A6A3LA94_9STRA</name>
<feature type="domain" description="Integrase catalytic" evidence="8">
    <location>
        <begin position="384"/>
        <end position="550"/>
    </location>
</feature>
<dbReference type="SUPFAM" id="SSF57756">
    <property type="entry name" value="Retrovirus zinc finger-like domains"/>
    <property type="match status" value="1"/>
</dbReference>
<keyword evidence="5" id="KW-0862">Zinc</keyword>
<dbReference type="GO" id="GO:0003676">
    <property type="term" value="F:nucleic acid binding"/>
    <property type="evidence" value="ECO:0007669"/>
    <property type="project" value="InterPro"/>
</dbReference>
<dbReference type="Gene3D" id="3.30.420.10">
    <property type="entry name" value="Ribonuclease H-like superfamily/Ribonuclease H"/>
    <property type="match status" value="1"/>
</dbReference>
<dbReference type="PANTHER" id="PTHR42648:SF28">
    <property type="entry name" value="TRANSPOSON-ENCODED PROTEIN WITH RIBONUCLEASE H-LIKE AND RETROVIRUS ZINC FINGER-LIKE DOMAINS"/>
    <property type="match status" value="1"/>
</dbReference>
<evidence type="ECO:0000256" key="3">
    <source>
        <dbReference type="ARBA" id="ARBA00022750"/>
    </source>
</evidence>
<dbReference type="PANTHER" id="PTHR42648">
    <property type="entry name" value="TRANSPOSASE, PUTATIVE-RELATED"/>
    <property type="match status" value="1"/>
</dbReference>
<dbReference type="Pfam" id="PF00098">
    <property type="entry name" value="zf-CCHC"/>
    <property type="match status" value="1"/>
</dbReference>
<feature type="compositionally biased region" description="Polar residues" evidence="6">
    <location>
        <begin position="673"/>
        <end position="682"/>
    </location>
</feature>
<dbReference type="SMART" id="SM00343">
    <property type="entry name" value="ZnF_C2HC"/>
    <property type="match status" value="1"/>
</dbReference>
<dbReference type="Pfam" id="PF14223">
    <property type="entry name" value="Retrotran_gag_2"/>
    <property type="match status" value="1"/>
</dbReference>
<dbReference type="EMBL" id="QXFW01000316">
    <property type="protein sequence ID" value="KAE9016351.1"/>
    <property type="molecule type" value="Genomic_DNA"/>
</dbReference>
<dbReference type="Pfam" id="PF00665">
    <property type="entry name" value="rve"/>
    <property type="match status" value="1"/>
</dbReference>
<dbReference type="InterPro" id="IPR054722">
    <property type="entry name" value="PolX-like_BBD"/>
</dbReference>
<dbReference type="GO" id="GO:0015074">
    <property type="term" value="P:DNA integration"/>
    <property type="evidence" value="ECO:0007669"/>
    <property type="project" value="InterPro"/>
</dbReference>
<evidence type="ECO:0000256" key="6">
    <source>
        <dbReference type="SAM" id="MobiDB-lite"/>
    </source>
</evidence>
<protein>
    <submittedName>
        <fullName evidence="9">Retrovirus-related Pol polyprotein from transposon TNT 1-94</fullName>
    </submittedName>
</protein>
<feature type="domain" description="CCHC-type" evidence="7">
    <location>
        <begin position="153"/>
        <end position="167"/>
    </location>
</feature>
<keyword evidence="4" id="KW-0378">Hydrolase</keyword>
<dbReference type="Gene3D" id="4.10.60.10">
    <property type="entry name" value="Zinc finger, CCHC-type"/>
    <property type="match status" value="1"/>
</dbReference>
<dbReference type="GO" id="GO:0004190">
    <property type="term" value="F:aspartic-type endopeptidase activity"/>
    <property type="evidence" value="ECO:0007669"/>
    <property type="project" value="UniProtKB-KW"/>
</dbReference>
<dbReference type="SUPFAM" id="SSF56672">
    <property type="entry name" value="DNA/RNA polymerases"/>
    <property type="match status" value="1"/>
</dbReference>
<dbReference type="Pfam" id="PF13976">
    <property type="entry name" value="gag_pre-integrs"/>
    <property type="match status" value="1"/>
</dbReference>
<feature type="region of interest" description="Disordered" evidence="6">
    <location>
        <begin position="635"/>
        <end position="689"/>
    </location>
</feature>
<evidence type="ECO:0000313" key="9">
    <source>
        <dbReference type="EMBL" id="KAE9016351.1"/>
    </source>
</evidence>
<dbReference type="GO" id="GO:0006508">
    <property type="term" value="P:proteolysis"/>
    <property type="evidence" value="ECO:0007669"/>
    <property type="project" value="UniProtKB-KW"/>
</dbReference>
<feature type="compositionally biased region" description="Basic and acidic residues" evidence="6">
    <location>
        <begin position="658"/>
        <end position="670"/>
    </location>
</feature>
<reference evidence="9 10" key="1">
    <citation type="submission" date="2018-09" db="EMBL/GenBank/DDBJ databases">
        <title>Genomic investigation of the strawberry pathogen Phytophthora fragariae indicates pathogenicity is determined by transcriptional variation in three key races.</title>
        <authorList>
            <person name="Adams T.M."/>
            <person name="Armitage A.D."/>
            <person name="Sobczyk M.K."/>
            <person name="Bates H.J."/>
            <person name="Dunwell J.M."/>
            <person name="Nellist C.F."/>
            <person name="Harrison R.J."/>
        </authorList>
    </citation>
    <scope>NUCLEOTIDE SEQUENCE [LARGE SCALE GENOMIC DNA]</scope>
    <source>
        <strain evidence="9 10">SCRP245</strain>
    </source>
</reference>
<organism evidence="9 10">
    <name type="scientific">Phytophthora fragariae</name>
    <dbReference type="NCBI Taxonomy" id="53985"/>
    <lineage>
        <taxon>Eukaryota</taxon>
        <taxon>Sar</taxon>
        <taxon>Stramenopiles</taxon>
        <taxon>Oomycota</taxon>
        <taxon>Peronosporomycetes</taxon>
        <taxon>Peronosporales</taxon>
        <taxon>Peronosporaceae</taxon>
        <taxon>Phytophthora</taxon>
    </lineage>
</organism>